<comment type="caution">
    <text evidence="1">The sequence shown here is derived from an EMBL/GenBank/DDBJ whole genome shotgun (WGS) entry which is preliminary data.</text>
</comment>
<name>A0ABU0CXD2_9BACI</name>
<dbReference type="EMBL" id="JAUSUQ010000010">
    <property type="protein sequence ID" value="MDQ0339902.1"/>
    <property type="molecule type" value="Genomic_DNA"/>
</dbReference>
<sequence length="202" mass="22863">MSIAALSSAGVLSSMPQLRIKQQQGEIGINQTPGHVQIEQPPPLVEMSSEPVQVQIERQPSELYIDQSRAWAAYALMPPVTLTKTVVYNIKRIYPEIVAKIARDGDRMADFHLSNNVIAELAKEPPRLLSEMHFAGPASRLNVDVEYIPEQVKIDVQGGNWHYHVEPQKPRMVHFPAKVEIYLRQRPSLEIEWVGREVDVRG</sequence>
<dbReference type="Pfam" id="PF20074">
    <property type="entry name" value="DUF6470"/>
    <property type="match status" value="1"/>
</dbReference>
<dbReference type="Proteomes" id="UP001232445">
    <property type="component" value="Unassembled WGS sequence"/>
</dbReference>
<organism evidence="1 2">
    <name type="scientific">Caldalkalibacillus uzonensis</name>
    <dbReference type="NCBI Taxonomy" id="353224"/>
    <lineage>
        <taxon>Bacteria</taxon>
        <taxon>Bacillati</taxon>
        <taxon>Bacillota</taxon>
        <taxon>Bacilli</taxon>
        <taxon>Bacillales</taxon>
        <taxon>Bacillaceae</taxon>
        <taxon>Caldalkalibacillus</taxon>
    </lineage>
</organism>
<proteinExistence type="predicted"/>
<keyword evidence="2" id="KW-1185">Reference proteome</keyword>
<protein>
    <submittedName>
        <fullName evidence="1">Uncharacterized protein</fullName>
    </submittedName>
</protein>
<reference evidence="1 2" key="1">
    <citation type="submission" date="2023-07" db="EMBL/GenBank/DDBJ databases">
        <title>Genomic Encyclopedia of Type Strains, Phase IV (KMG-IV): sequencing the most valuable type-strain genomes for metagenomic binning, comparative biology and taxonomic classification.</title>
        <authorList>
            <person name="Goeker M."/>
        </authorList>
    </citation>
    <scope>NUCLEOTIDE SEQUENCE [LARGE SCALE GENOMIC DNA]</scope>
    <source>
        <strain evidence="1 2">DSM 17740</strain>
    </source>
</reference>
<evidence type="ECO:0000313" key="2">
    <source>
        <dbReference type="Proteomes" id="UP001232445"/>
    </source>
</evidence>
<accession>A0ABU0CXD2</accession>
<evidence type="ECO:0000313" key="1">
    <source>
        <dbReference type="EMBL" id="MDQ0339902.1"/>
    </source>
</evidence>
<dbReference type="InterPro" id="IPR045527">
    <property type="entry name" value="DUF6470"/>
</dbReference>
<dbReference type="RefSeq" id="WP_307340605.1">
    <property type="nucleotide sequence ID" value="NZ_JAUSUQ010000010.1"/>
</dbReference>
<gene>
    <name evidence="1" type="ORF">J2S00_002697</name>
</gene>